<keyword evidence="3" id="KW-1185">Reference proteome</keyword>
<accession>A0A4Y2AX79</accession>
<evidence type="ECO:0000313" key="3">
    <source>
        <dbReference type="Proteomes" id="UP000499080"/>
    </source>
</evidence>
<evidence type="ECO:0000313" key="2">
    <source>
        <dbReference type="EMBL" id="GBL84338.1"/>
    </source>
</evidence>
<feature type="transmembrane region" description="Helical" evidence="1">
    <location>
        <begin position="52"/>
        <end position="71"/>
    </location>
</feature>
<organism evidence="2 3">
    <name type="scientific">Araneus ventricosus</name>
    <name type="common">Orbweaver spider</name>
    <name type="synonym">Epeira ventricosa</name>
    <dbReference type="NCBI Taxonomy" id="182803"/>
    <lineage>
        <taxon>Eukaryota</taxon>
        <taxon>Metazoa</taxon>
        <taxon>Ecdysozoa</taxon>
        <taxon>Arthropoda</taxon>
        <taxon>Chelicerata</taxon>
        <taxon>Arachnida</taxon>
        <taxon>Araneae</taxon>
        <taxon>Araneomorphae</taxon>
        <taxon>Entelegynae</taxon>
        <taxon>Araneoidea</taxon>
        <taxon>Araneidae</taxon>
        <taxon>Araneus</taxon>
    </lineage>
</organism>
<gene>
    <name evidence="2" type="ORF">AVEN_118700_1</name>
</gene>
<keyword evidence="1" id="KW-0812">Transmembrane</keyword>
<name>A0A4Y2AX79_ARAVE</name>
<keyword evidence="1" id="KW-1133">Transmembrane helix</keyword>
<keyword evidence="1" id="KW-0472">Membrane</keyword>
<evidence type="ECO:0000256" key="1">
    <source>
        <dbReference type="SAM" id="Phobius"/>
    </source>
</evidence>
<dbReference type="EMBL" id="BGPR01000036">
    <property type="protein sequence ID" value="GBL84338.1"/>
    <property type="molecule type" value="Genomic_DNA"/>
</dbReference>
<dbReference type="AlphaFoldDB" id="A0A4Y2AX79"/>
<reference evidence="2 3" key="1">
    <citation type="journal article" date="2019" name="Sci. Rep.">
        <title>Orb-weaving spider Araneus ventricosus genome elucidates the spidroin gene catalogue.</title>
        <authorList>
            <person name="Kono N."/>
            <person name="Nakamura H."/>
            <person name="Ohtoshi R."/>
            <person name="Moran D.A.P."/>
            <person name="Shinohara A."/>
            <person name="Yoshida Y."/>
            <person name="Fujiwara M."/>
            <person name="Mori M."/>
            <person name="Tomita M."/>
            <person name="Arakawa K."/>
        </authorList>
    </citation>
    <scope>NUCLEOTIDE SEQUENCE [LARGE SCALE GENOMIC DNA]</scope>
</reference>
<proteinExistence type="predicted"/>
<sequence length="87" mass="9625">MEEGTRLRLGDLSSLRTNHWEIIHESLPWPMKTPVTLGHDITSSNVLQVVRFGSLEGIAGSGIALVIGLRFRIKMTAKSSLQIETLI</sequence>
<comment type="caution">
    <text evidence="2">The sequence shown here is derived from an EMBL/GenBank/DDBJ whole genome shotgun (WGS) entry which is preliminary data.</text>
</comment>
<protein>
    <submittedName>
        <fullName evidence="2">Uncharacterized protein</fullName>
    </submittedName>
</protein>
<dbReference type="Proteomes" id="UP000499080">
    <property type="component" value="Unassembled WGS sequence"/>
</dbReference>